<sequence length="64" mass="6988">MRVLVGGGTGFIGTAVTQLLRGRGHEVKLVSRQPGPGRITWSELNGMKPSKKRFLRAAWILPTC</sequence>
<dbReference type="SMR" id="A0A2I3BQD5"/>
<reference evidence="2 4" key="1">
    <citation type="journal article" date="2009" name="PLoS Biol.">
        <title>Lineage-specific biology revealed by a finished genome assembly of the mouse.</title>
        <authorList>
            <consortium name="Mouse Genome Sequencing Consortium"/>
            <person name="Church D.M."/>
            <person name="Goodstadt L."/>
            <person name="Hillier L.W."/>
            <person name="Zody M.C."/>
            <person name="Goldstein S."/>
            <person name="She X."/>
            <person name="Bult C.J."/>
            <person name="Agarwala R."/>
            <person name="Cherry J.L."/>
            <person name="DiCuccio M."/>
            <person name="Hlavina W."/>
            <person name="Kapustin Y."/>
            <person name="Meric P."/>
            <person name="Maglott D."/>
            <person name="Birtle Z."/>
            <person name="Marques A.C."/>
            <person name="Graves T."/>
            <person name="Zhou S."/>
            <person name="Teague B."/>
            <person name="Potamousis K."/>
            <person name="Churas C."/>
            <person name="Place M."/>
            <person name="Herschleb J."/>
            <person name="Runnheim R."/>
            <person name="Forrest D."/>
            <person name="Amos-Landgraf J."/>
            <person name="Schwartz D.C."/>
            <person name="Cheng Z."/>
            <person name="Lindblad-Toh K."/>
            <person name="Eichler E.E."/>
            <person name="Ponting C.P."/>
        </authorList>
    </citation>
    <scope>NUCLEOTIDE SEQUENCE [LARGE SCALE GENOMIC DNA]</scope>
    <source>
        <strain evidence="2 4">C57BL/6J</strain>
    </source>
</reference>
<dbReference type="SUPFAM" id="SSF51735">
    <property type="entry name" value="NAD(P)-binding Rossmann-fold domains"/>
    <property type="match status" value="1"/>
</dbReference>
<dbReference type="VEuPathDB" id="HostDB:ENSMUSG00000022223"/>
<dbReference type="Antibodypedia" id="22920">
    <property type="antibodies" value="94 antibodies from 18 providers"/>
</dbReference>
<keyword evidence="4" id="KW-1185">Reference proteome</keyword>
<organism evidence="2 4">
    <name type="scientific">Mus musculus</name>
    <name type="common">Mouse</name>
    <dbReference type="NCBI Taxonomy" id="10090"/>
    <lineage>
        <taxon>Eukaryota</taxon>
        <taxon>Metazoa</taxon>
        <taxon>Chordata</taxon>
        <taxon>Craniata</taxon>
        <taxon>Vertebrata</taxon>
        <taxon>Euteleostomi</taxon>
        <taxon>Mammalia</taxon>
        <taxon>Eutheria</taxon>
        <taxon>Euarchontoglires</taxon>
        <taxon>Glires</taxon>
        <taxon>Rodentia</taxon>
        <taxon>Myomorpha</taxon>
        <taxon>Muroidea</taxon>
        <taxon>Muridae</taxon>
        <taxon>Murinae</taxon>
        <taxon>Mus</taxon>
        <taxon>Mus</taxon>
    </lineage>
</organism>
<dbReference type="AGR" id="MGI:1916876"/>
<gene>
    <name evidence="2 3" type="primary">Sdr39u1</name>
</gene>
<dbReference type="Bgee" id="ENSMUSG00000022223">
    <property type="expression patterns" value="Expressed in embryonic brain and 186 other cell types or tissues"/>
</dbReference>
<feature type="domain" description="NAD-dependent epimerase/dehydratase" evidence="1">
    <location>
        <begin position="3"/>
        <end position="36"/>
    </location>
</feature>
<dbReference type="Proteomes" id="UP000000589">
    <property type="component" value="Chromosome 14"/>
</dbReference>
<evidence type="ECO:0007829" key="6">
    <source>
        <dbReference type="ProteomicsDB" id="A0A2I3BQD5"/>
    </source>
</evidence>
<dbReference type="ProteomicsDB" id="363481"/>
<dbReference type="jPOST" id="A0A2I3BQD5"/>
<evidence type="ECO:0007829" key="7">
    <source>
        <dbReference type="PubMed" id="21183079"/>
    </source>
</evidence>
<dbReference type="Pfam" id="PF01370">
    <property type="entry name" value="Epimerase"/>
    <property type="match status" value="1"/>
</dbReference>
<reference evidence="7" key="2">
    <citation type="journal article" date="2010" name="Cell">
        <title>A tissue-specific atlas of mouse protein phosphorylation and expression.</title>
        <authorList>
            <person name="Huttlin E.L."/>
            <person name="Jedrychowski M.P."/>
            <person name="Elias J.E."/>
            <person name="Goswami T."/>
            <person name="Rad R."/>
            <person name="Beausoleil S.A."/>
            <person name="Villen J."/>
            <person name="Haas W."/>
            <person name="Sowa M.E."/>
            <person name="Gygi S.P."/>
        </authorList>
    </citation>
    <scope>IDENTIFICATION BY MASS SPECTROMETRY [LARGE SCALE ANALYSIS]</scope>
</reference>
<evidence type="ECO:0000313" key="3">
    <source>
        <dbReference type="MGI" id="MGI:1916876"/>
    </source>
</evidence>
<evidence type="ECO:0000313" key="2">
    <source>
        <dbReference type="Ensembl" id="ENSMUSP00000154028.2"/>
    </source>
</evidence>
<dbReference type="ExpressionAtlas" id="A0A2I3BQD5">
    <property type="expression patterns" value="baseline and differential"/>
</dbReference>
<reference evidence="2" key="5">
    <citation type="submission" date="2025-09" db="UniProtKB">
        <authorList>
            <consortium name="Ensembl"/>
        </authorList>
    </citation>
    <scope>IDENTIFICATION</scope>
    <source>
        <strain evidence="2">C57BL/6J</strain>
    </source>
</reference>
<dbReference type="Gene3D" id="3.40.50.720">
    <property type="entry name" value="NAD(P)-binding Rossmann-like Domain"/>
    <property type="match status" value="1"/>
</dbReference>
<protein>
    <submittedName>
        <fullName evidence="2">Short chain dehydrogenase/reductase family 39U, member 1</fullName>
    </submittedName>
</protein>
<reference evidence="2 4" key="3">
    <citation type="journal article" date="2011" name="PLoS Biol.">
        <title>Modernizing reference genome assemblies.</title>
        <authorList>
            <person name="Church D.M."/>
            <person name="Schneider V.A."/>
            <person name="Graves T."/>
            <person name="Auger K."/>
            <person name="Cunningham F."/>
            <person name="Bouk N."/>
            <person name="Chen H.C."/>
            <person name="Agarwala R."/>
            <person name="McLaren W.M."/>
            <person name="Ritchie G.R."/>
            <person name="Albracht D."/>
            <person name="Kremitzki M."/>
            <person name="Rock S."/>
            <person name="Kotkiewicz H."/>
            <person name="Kremitzki C."/>
            <person name="Wollam A."/>
            <person name="Trani L."/>
            <person name="Fulton L."/>
            <person name="Fulton R."/>
            <person name="Matthews L."/>
            <person name="Whitehead S."/>
            <person name="Chow W."/>
            <person name="Torrance J."/>
            <person name="Dunn M."/>
            <person name="Harden G."/>
            <person name="Threadgold G."/>
            <person name="Wood J."/>
            <person name="Collins J."/>
            <person name="Heath P."/>
            <person name="Griffiths G."/>
            <person name="Pelan S."/>
            <person name="Grafham D."/>
            <person name="Eichler E.E."/>
            <person name="Weinstock G."/>
            <person name="Mardis E.R."/>
            <person name="Wilson R.K."/>
            <person name="Howe K."/>
            <person name="Flicek P."/>
            <person name="Hubbard T."/>
        </authorList>
    </citation>
    <scope>NUCLEOTIDE SEQUENCE [LARGE SCALE GENOMIC DNA]</scope>
    <source>
        <strain evidence="2 4">C57BL/6J</strain>
    </source>
</reference>
<name>A0A2I3BQD5_MOUSE</name>
<dbReference type="MGI" id="MGI:1916876">
    <property type="gene designation" value="Sdr39u1"/>
</dbReference>
<evidence type="ECO:0000313" key="4">
    <source>
        <dbReference type="Proteomes" id="UP000000589"/>
    </source>
</evidence>
<accession>A0A2I3BQD5</accession>
<evidence type="ECO:0007829" key="5">
    <source>
        <dbReference type="PeptideAtlas" id="A0A2I3BQD5"/>
    </source>
</evidence>
<reference evidence="2" key="4">
    <citation type="submission" date="2025-08" db="UniProtKB">
        <authorList>
            <consortium name="Ensembl"/>
        </authorList>
    </citation>
    <scope>IDENTIFICATION</scope>
    <source>
        <strain evidence="2">C57BL/6J</strain>
    </source>
</reference>
<evidence type="ECO:0000259" key="1">
    <source>
        <dbReference type="Pfam" id="PF01370"/>
    </source>
</evidence>
<dbReference type="GeneTree" id="ENSGT00390000000337"/>
<dbReference type="Ensembl" id="ENSMUST00000226273.2">
    <property type="protein sequence ID" value="ENSMUSP00000154028.2"/>
    <property type="gene ID" value="ENSMUSG00000022223.10"/>
</dbReference>
<dbReference type="AlphaFoldDB" id="A0A2I3BQD5"/>
<dbReference type="InterPro" id="IPR036291">
    <property type="entry name" value="NAD(P)-bd_dom_sf"/>
</dbReference>
<proteinExistence type="evidence at protein level"/>
<dbReference type="InterPro" id="IPR001509">
    <property type="entry name" value="Epimerase_deHydtase"/>
</dbReference>
<keyword evidence="5 6" id="KW-1267">Proteomics identification</keyword>